<sequence>MSLSCLPVELLLEIIPFLDTDGTRSLSLVNNTFRSLTVANVFRTVHISFTEASFRRFQELCQSPFAGYVHKICYKVPFLWEHDPAPTYDALYKPFHGSGVSFSITLQEQRRLLGRDCKVVLGAVGLSRNNPVPIQEVDLDIFSSLESIETLGLKQSLQEGLAGVKSLQLRGQYRFWEGALELDVFDSLTDLTLTDCTMLYEILKEFTWSKKHQLRTLTLVGVGLLPYSQLGYLRWSGTLIDAIPWLLKIPSLAAGTRKVDYFRGPEW</sequence>
<dbReference type="Proteomes" id="UP001194746">
    <property type="component" value="Unassembled WGS sequence"/>
</dbReference>
<dbReference type="AlphaFoldDB" id="A0AAD4CCX9"/>
<dbReference type="EMBL" id="VCAU01000130">
    <property type="protein sequence ID" value="KAF9884190.1"/>
    <property type="molecule type" value="Genomic_DNA"/>
</dbReference>
<proteinExistence type="predicted"/>
<gene>
    <name evidence="2" type="ORF">FE257_002181</name>
</gene>
<reference evidence="2" key="2">
    <citation type="submission" date="2020-02" db="EMBL/GenBank/DDBJ databases">
        <authorList>
            <person name="Gilchrist C.L.M."/>
            <person name="Chooi Y.-H."/>
        </authorList>
    </citation>
    <scope>NUCLEOTIDE SEQUENCE</scope>
    <source>
        <strain evidence="2">MST-FP2251</strain>
    </source>
</reference>
<evidence type="ECO:0000313" key="3">
    <source>
        <dbReference type="Proteomes" id="UP001194746"/>
    </source>
</evidence>
<dbReference type="PROSITE" id="PS50181">
    <property type="entry name" value="FBOX"/>
    <property type="match status" value="1"/>
</dbReference>
<name>A0AAD4CCX9_ASPNN</name>
<protein>
    <recommendedName>
        <fullName evidence="1">F-box domain-containing protein</fullName>
    </recommendedName>
</protein>
<dbReference type="InterPro" id="IPR036047">
    <property type="entry name" value="F-box-like_dom_sf"/>
</dbReference>
<organism evidence="2 3">
    <name type="scientific">Aspergillus nanangensis</name>
    <dbReference type="NCBI Taxonomy" id="2582783"/>
    <lineage>
        <taxon>Eukaryota</taxon>
        <taxon>Fungi</taxon>
        <taxon>Dikarya</taxon>
        <taxon>Ascomycota</taxon>
        <taxon>Pezizomycotina</taxon>
        <taxon>Eurotiomycetes</taxon>
        <taxon>Eurotiomycetidae</taxon>
        <taxon>Eurotiales</taxon>
        <taxon>Aspergillaceae</taxon>
        <taxon>Aspergillus</taxon>
        <taxon>Aspergillus subgen. Circumdati</taxon>
    </lineage>
</organism>
<evidence type="ECO:0000313" key="2">
    <source>
        <dbReference type="EMBL" id="KAF9884190.1"/>
    </source>
</evidence>
<evidence type="ECO:0000259" key="1">
    <source>
        <dbReference type="PROSITE" id="PS50181"/>
    </source>
</evidence>
<accession>A0AAD4CCX9</accession>
<reference evidence="2" key="1">
    <citation type="journal article" date="2019" name="Beilstein J. Org. Chem.">
        <title>Nanangenines: drimane sesquiterpenoids as the dominant metabolite cohort of a novel Australian fungus, Aspergillus nanangensis.</title>
        <authorList>
            <person name="Lacey H.J."/>
            <person name="Gilchrist C.L.M."/>
            <person name="Crombie A."/>
            <person name="Kalaitzis J.A."/>
            <person name="Vuong D."/>
            <person name="Rutledge P.J."/>
            <person name="Turner P."/>
            <person name="Pitt J.I."/>
            <person name="Lacey E."/>
            <person name="Chooi Y.H."/>
            <person name="Piggott A.M."/>
        </authorList>
    </citation>
    <scope>NUCLEOTIDE SEQUENCE</scope>
    <source>
        <strain evidence="2">MST-FP2251</strain>
    </source>
</reference>
<keyword evidence="3" id="KW-1185">Reference proteome</keyword>
<comment type="caution">
    <text evidence="2">The sequence shown here is derived from an EMBL/GenBank/DDBJ whole genome shotgun (WGS) entry which is preliminary data.</text>
</comment>
<feature type="domain" description="F-box" evidence="1">
    <location>
        <begin position="1"/>
        <end position="45"/>
    </location>
</feature>
<dbReference type="SUPFAM" id="SSF81383">
    <property type="entry name" value="F-box domain"/>
    <property type="match status" value="1"/>
</dbReference>
<dbReference type="InterPro" id="IPR001810">
    <property type="entry name" value="F-box_dom"/>
</dbReference>